<keyword evidence="5" id="KW-0238">DNA-binding</keyword>
<evidence type="ECO:0000256" key="2">
    <source>
        <dbReference type="ARBA" id="ARBA00022723"/>
    </source>
</evidence>
<evidence type="ECO:0000313" key="8">
    <source>
        <dbReference type="EMBL" id="KAG5397473.1"/>
    </source>
</evidence>
<comment type="similarity">
    <text evidence="1">Belongs to the replication factor A protein 1 family.</text>
</comment>
<keyword evidence="2" id="KW-0479">Metal-binding</keyword>
<evidence type="ECO:0000256" key="1">
    <source>
        <dbReference type="ARBA" id="ARBA00005690"/>
    </source>
</evidence>
<dbReference type="InterPro" id="IPR003871">
    <property type="entry name" value="RFA1B/D_OB_1st"/>
</dbReference>
<dbReference type="Proteomes" id="UP000823674">
    <property type="component" value="Chromosome A05"/>
</dbReference>
<name>A0ABQ7MFD8_BRACM</name>
<dbReference type="Pfam" id="PF08646">
    <property type="entry name" value="Rep_fac-A_C"/>
    <property type="match status" value="1"/>
</dbReference>
<gene>
    <name evidence="8" type="primary">A05p025860.1_BraROA</name>
    <name evidence="8" type="ORF">IGI04_019287</name>
</gene>
<protein>
    <recommendedName>
        <fullName evidence="10">DUF223 domain-containing protein</fullName>
    </recommendedName>
</protein>
<sequence length="455" mass="51885">MSTFKTVAELVPCKEICHIYVQIIHLWKNYIAADRYTIELVLCDAFGDKIHASISSSLVAPYEQRLKQGLWTIFEKISVIQSGGAYRTSKHAYLIEFVCNTSVCVCDFLPRALTGFEPVAFRDIFDGLVNTKYLVDVIGQIVGVSHLEIVSLNGKDTEKITLELQNQLSDRLTVHLLGKYAIIVHDATQNVIHEKSIICVIRFGKIGLFKDSVSTAYGFTDVSLNPGMVEVEVFLNLVDKRDSQIALVASKPYCPIPELYGKFRFFKPIIQKSIIEVLETKQVKEMLYLTLFTDSTITLCLLDIQRERYIVMCTIAAIDYDMGWYYMSCKICWKRVLLVPSDHMVYGIQKSQIKKKYYCAKCNNYRPQLLPRYNLQLVVLDNTGHAKFLLLDNLAEELFGTSCGGYTIEDPVVVHSVLSKLIGGTYFCKIVIEEQNFLFNCQTFKVLEIIPTYEF</sequence>
<evidence type="ECO:0000259" key="7">
    <source>
        <dbReference type="Pfam" id="PF08646"/>
    </source>
</evidence>
<dbReference type="InterPro" id="IPR047192">
    <property type="entry name" value="Euk_RPA1_DBD_C"/>
</dbReference>
<keyword evidence="3" id="KW-0863">Zinc-finger</keyword>
<dbReference type="SUPFAM" id="SSF50249">
    <property type="entry name" value="Nucleic acid-binding proteins"/>
    <property type="match status" value="3"/>
</dbReference>
<feature type="domain" description="Replication factor A C-terminal" evidence="7">
    <location>
        <begin position="311"/>
        <end position="403"/>
    </location>
</feature>
<dbReference type="PANTHER" id="PTHR47165:SF4">
    <property type="entry name" value="OS03G0429900 PROTEIN"/>
    <property type="match status" value="1"/>
</dbReference>
<dbReference type="CDD" id="cd04480">
    <property type="entry name" value="RPA1_DBD_A_like"/>
    <property type="match status" value="1"/>
</dbReference>
<dbReference type="Pfam" id="PF02721">
    <property type="entry name" value="DUF223"/>
    <property type="match status" value="1"/>
</dbReference>
<dbReference type="CDD" id="cd04481">
    <property type="entry name" value="RPA1_DBD_B_like"/>
    <property type="match status" value="1"/>
</dbReference>
<accession>A0ABQ7MFD8</accession>
<keyword evidence="9" id="KW-1185">Reference proteome</keyword>
<comment type="caution">
    <text evidence="8">The sequence shown here is derived from an EMBL/GenBank/DDBJ whole genome shotgun (WGS) entry which is preliminary data.</text>
</comment>
<proteinExistence type="inferred from homology"/>
<dbReference type="InterPro" id="IPR012340">
    <property type="entry name" value="NA-bd_OB-fold"/>
</dbReference>
<evidence type="ECO:0000256" key="3">
    <source>
        <dbReference type="ARBA" id="ARBA00022771"/>
    </source>
</evidence>
<evidence type="ECO:0008006" key="10">
    <source>
        <dbReference type="Google" id="ProtNLM"/>
    </source>
</evidence>
<dbReference type="EMBL" id="JADBGQ010000005">
    <property type="protein sequence ID" value="KAG5397473.1"/>
    <property type="molecule type" value="Genomic_DNA"/>
</dbReference>
<organism evidence="8 9">
    <name type="scientific">Brassica rapa subsp. trilocularis</name>
    <dbReference type="NCBI Taxonomy" id="1813537"/>
    <lineage>
        <taxon>Eukaryota</taxon>
        <taxon>Viridiplantae</taxon>
        <taxon>Streptophyta</taxon>
        <taxon>Embryophyta</taxon>
        <taxon>Tracheophyta</taxon>
        <taxon>Spermatophyta</taxon>
        <taxon>Magnoliopsida</taxon>
        <taxon>eudicotyledons</taxon>
        <taxon>Gunneridae</taxon>
        <taxon>Pentapetalae</taxon>
        <taxon>rosids</taxon>
        <taxon>malvids</taxon>
        <taxon>Brassicales</taxon>
        <taxon>Brassicaceae</taxon>
        <taxon>Brassiceae</taxon>
        <taxon>Brassica</taxon>
    </lineage>
</organism>
<dbReference type="PANTHER" id="PTHR47165">
    <property type="entry name" value="OS03G0429900 PROTEIN"/>
    <property type="match status" value="1"/>
</dbReference>
<feature type="domain" description="Replication protein A 70 kDa DNA-binding subunit B/D first OB fold" evidence="6">
    <location>
        <begin position="4"/>
        <end position="104"/>
    </location>
</feature>
<reference evidence="8 9" key="1">
    <citation type="submission" date="2021-03" db="EMBL/GenBank/DDBJ databases">
        <authorList>
            <person name="King G.J."/>
            <person name="Bancroft I."/>
            <person name="Baten A."/>
            <person name="Bloomfield J."/>
            <person name="Borpatragohain P."/>
            <person name="He Z."/>
            <person name="Irish N."/>
            <person name="Irwin J."/>
            <person name="Liu K."/>
            <person name="Mauleon R.P."/>
            <person name="Moore J."/>
            <person name="Morris R."/>
            <person name="Ostergaard L."/>
            <person name="Wang B."/>
            <person name="Wells R."/>
        </authorList>
    </citation>
    <scope>NUCLEOTIDE SEQUENCE [LARGE SCALE GENOMIC DNA]</scope>
    <source>
        <strain evidence="8">R-o-18</strain>
        <tissue evidence="8">Leaf</tissue>
    </source>
</reference>
<evidence type="ECO:0000256" key="5">
    <source>
        <dbReference type="ARBA" id="ARBA00023125"/>
    </source>
</evidence>
<keyword evidence="4" id="KW-0862">Zinc</keyword>
<evidence type="ECO:0000313" key="9">
    <source>
        <dbReference type="Proteomes" id="UP000823674"/>
    </source>
</evidence>
<evidence type="ECO:0000256" key="4">
    <source>
        <dbReference type="ARBA" id="ARBA00022833"/>
    </source>
</evidence>
<dbReference type="Gene3D" id="2.40.50.140">
    <property type="entry name" value="Nucleic acid-binding proteins"/>
    <property type="match status" value="3"/>
</dbReference>
<dbReference type="CDD" id="cd04476">
    <property type="entry name" value="RPA1_DBD_C"/>
    <property type="match status" value="1"/>
</dbReference>
<evidence type="ECO:0000259" key="6">
    <source>
        <dbReference type="Pfam" id="PF02721"/>
    </source>
</evidence>
<dbReference type="InterPro" id="IPR013955">
    <property type="entry name" value="Rep_factor-A_C"/>
</dbReference>